<feature type="coiled-coil region" evidence="1">
    <location>
        <begin position="229"/>
        <end position="270"/>
    </location>
</feature>
<dbReference type="InterPro" id="IPR037386">
    <property type="entry name" value="CCDC40"/>
</dbReference>
<dbReference type="PANTHER" id="PTHR16275">
    <property type="entry name" value="COILED-COIL DOMAIN-CONTAINING PROTEIN 40"/>
    <property type="match status" value="1"/>
</dbReference>
<accession>A0A2R5GWY6</accession>
<evidence type="ECO:0000256" key="2">
    <source>
        <dbReference type="SAM" id="MobiDB-lite"/>
    </source>
</evidence>
<protein>
    <submittedName>
        <fullName evidence="3">Coiled-coil domain-containing protein 40</fullName>
    </submittedName>
</protein>
<keyword evidence="1" id="KW-0175">Coiled coil</keyword>
<gene>
    <name evidence="3" type="ORF">FCC1311_094172</name>
</gene>
<dbReference type="PANTHER" id="PTHR16275:SF8">
    <property type="entry name" value="COILED-COIL DOMAIN-CONTAINING PROTEIN 40"/>
    <property type="match status" value="1"/>
</dbReference>
<sequence>MSANAPEYEDEDVMYENEDADRAGGGNAERNGRDDDNDDHDDDDDNEEGGRHGAFATREDAEEAVRAIGQTPMLDSVQEMLRKQQVSELKEKELALDDLREDLKRAQQSRETLGVTLYGLQQQLASLQVQLETTHNEFADTSRSRADAEQESRERRRVLETCSREVKLAEEKVKAAKQEENAVKAAVRQVEAYLEETRGEIAVMRRATHKTEEAVGKLEKKKQEQDLYIDSRVEKVKQLQEEIAMIEAQRQSQKEETDAAETTLREAGKEMQTTQFEKKQVMQEWNSTLIALQKRDEAHEAMVRTIQEKKEEIRAVRAEIEGYKVSASKVQFESEKLVERKVRQEHALKQVEDALTKYEKAYLKLSDQFSMLNKSLEQQDAEAHKFHGILANCNKTIKSLQSKVSVVDRQRHAVEEETSALLNDRTTMSKAAKNLAREAAKLQKEVHAKEMEVAVSENELSRIKIDRLNTQAHGNQLQEEVDRLVADLDEKDKMIEKYKLEIRQRHDQIEKKMYVKDRLNRKLEVMAANQEGPENLGPLEATIKNLTKETTALSAQNRELERTWLKLQTEFVQVVNEMEQETTTVHELTSTETILQQKKKRLDNRIHAQSAELQDLEGRVRRMHNDMHKLNSLIAEHKDKQDSLANVNEVMQAEFISELKELEAQSVDAEARIEKTKMEKQSLLDEIMESERQIKLWEKKIQLEKETQEALDPTVGQSEVKAMEKEIHRMKIRLGNLHREQEKMIKEMEMAILKRETIATRRKGAAKAAMHAGGRRLRPGSDEAIAEMTEAELRRKLKLERKEVKQHTRECLEYERGIADRLQESENMTLELEKASNQFAEVEDAITTKKRAINEALYQKQRNIETLNRTQSLVARYVDFARSPAAEAPVSQEEADIMLDQSQDQIETIRQTLKKMEASHPHLQEILDRVAKLLE</sequence>
<feature type="coiled-coil region" evidence="1">
    <location>
        <begin position="159"/>
        <end position="196"/>
    </location>
</feature>
<reference evidence="3 4" key="1">
    <citation type="submission" date="2017-12" db="EMBL/GenBank/DDBJ databases">
        <title>Sequencing, de novo assembly and annotation of complete genome of a new Thraustochytrid species, strain FCC1311.</title>
        <authorList>
            <person name="Sedici K."/>
            <person name="Godart F."/>
            <person name="Aiese Cigliano R."/>
            <person name="Sanseverino W."/>
            <person name="Barakat M."/>
            <person name="Ortet P."/>
            <person name="Marechal E."/>
            <person name="Cagnac O."/>
            <person name="Amato A."/>
        </authorList>
    </citation>
    <scope>NUCLEOTIDE SEQUENCE [LARGE SCALE GENOMIC DNA]</scope>
</reference>
<evidence type="ECO:0000313" key="3">
    <source>
        <dbReference type="EMBL" id="GBG33193.1"/>
    </source>
</evidence>
<dbReference type="InParanoid" id="A0A2R5GWY6"/>
<feature type="compositionally biased region" description="Acidic residues" evidence="2">
    <location>
        <begin position="7"/>
        <end position="19"/>
    </location>
</feature>
<name>A0A2R5GWY6_9STRA</name>
<evidence type="ECO:0000256" key="1">
    <source>
        <dbReference type="SAM" id="Coils"/>
    </source>
</evidence>
<dbReference type="GO" id="GO:0005737">
    <property type="term" value="C:cytoplasm"/>
    <property type="evidence" value="ECO:0007669"/>
    <property type="project" value="TreeGrafter"/>
</dbReference>
<feature type="coiled-coil region" evidence="1">
    <location>
        <begin position="599"/>
        <end position="740"/>
    </location>
</feature>
<evidence type="ECO:0000313" key="4">
    <source>
        <dbReference type="Proteomes" id="UP000241890"/>
    </source>
</evidence>
<proteinExistence type="predicted"/>
<comment type="caution">
    <text evidence="3">The sequence shown here is derived from an EMBL/GenBank/DDBJ whole genome shotgun (WGS) entry which is preliminary data.</text>
</comment>
<dbReference type="EMBL" id="BEYU01000147">
    <property type="protein sequence ID" value="GBG33193.1"/>
    <property type="molecule type" value="Genomic_DNA"/>
</dbReference>
<organism evidence="3 4">
    <name type="scientific">Hondaea fermentalgiana</name>
    <dbReference type="NCBI Taxonomy" id="2315210"/>
    <lineage>
        <taxon>Eukaryota</taxon>
        <taxon>Sar</taxon>
        <taxon>Stramenopiles</taxon>
        <taxon>Bigyra</taxon>
        <taxon>Labyrinthulomycetes</taxon>
        <taxon>Thraustochytrida</taxon>
        <taxon>Thraustochytriidae</taxon>
        <taxon>Hondaea</taxon>
    </lineage>
</organism>
<dbReference type="Proteomes" id="UP000241890">
    <property type="component" value="Unassembled WGS sequence"/>
</dbReference>
<dbReference type="OrthoDB" id="188741at2759"/>
<keyword evidence="4" id="KW-1185">Reference proteome</keyword>
<dbReference type="GO" id="GO:0035082">
    <property type="term" value="P:axoneme assembly"/>
    <property type="evidence" value="ECO:0007669"/>
    <property type="project" value="InterPro"/>
</dbReference>
<dbReference type="Pfam" id="PF08647">
    <property type="entry name" value="BRE1"/>
    <property type="match status" value="1"/>
</dbReference>
<feature type="coiled-coil region" evidence="1">
    <location>
        <begin position="790"/>
        <end position="852"/>
    </location>
</feature>
<feature type="coiled-coil region" evidence="1">
    <location>
        <begin position="82"/>
        <end position="116"/>
    </location>
</feature>
<feature type="region of interest" description="Disordered" evidence="2">
    <location>
        <begin position="1"/>
        <end position="61"/>
    </location>
</feature>
<feature type="coiled-coil region" evidence="1">
    <location>
        <begin position="397"/>
        <end position="501"/>
    </location>
</feature>
<feature type="region of interest" description="Disordered" evidence="2">
    <location>
        <begin position="137"/>
        <end position="156"/>
    </location>
</feature>
<dbReference type="AlphaFoldDB" id="A0A2R5GWY6"/>
<feature type="compositionally biased region" description="Acidic residues" evidence="2">
    <location>
        <begin position="35"/>
        <end position="47"/>
    </location>
</feature>
<feature type="coiled-coil region" evidence="1">
    <location>
        <begin position="299"/>
        <end position="368"/>
    </location>
</feature>